<organism evidence="18 19">
    <name type="scientific">Eubacterium aggregans</name>
    <dbReference type="NCBI Taxonomy" id="81409"/>
    <lineage>
        <taxon>Bacteria</taxon>
        <taxon>Bacillati</taxon>
        <taxon>Bacillota</taxon>
        <taxon>Clostridia</taxon>
        <taxon>Eubacteriales</taxon>
        <taxon>Eubacteriaceae</taxon>
        <taxon>Eubacterium</taxon>
    </lineage>
</organism>
<feature type="domain" description="tRNA-specific 2-thiouridylase MnmA-like central" evidence="17">
    <location>
        <begin position="203"/>
        <end position="268"/>
    </location>
</feature>
<keyword evidence="7 15" id="KW-0808">Transferase</keyword>
<accession>A0A1H4BR25</accession>
<comment type="subcellular location">
    <subcellularLocation>
        <location evidence="1 15">Cytoplasm</location>
    </subcellularLocation>
</comment>
<dbReference type="Gene3D" id="2.40.30.10">
    <property type="entry name" value="Translation factors"/>
    <property type="match status" value="1"/>
</dbReference>
<evidence type="ECO:0000259" key="17">
    <source>
        <dbReference type="Pfam" id="PF20259"/>
    </source>
</evidence>
<dbReference type="GO" id="GO:0103016">
    <property type="term" value="F:tRNA-uridine 2-sulfurtransferase activity"/>
    <property type="evidence" value="ECO:0007669"/>
    <property type="project" value="UniProtKB-EC"/>
</dbReference>
<dbReference type="FunFam" id="2.40.30.10:FF:000023">
    <property type="entry name" value="tRNA-specific 2-thiouridylase MnmA"/>
    <property type="match status" value="1"/>
</dbReference>
<dbReference type="PANTHER" id="PTHR11933:SF5">
    <property type="entry name" value="MITOCHONDRIAL TRNA-SPECIFIC 2-THIOURIDYLASE 1"/>
    <property type="match status" value="1"/>
</dbReference>
<dbReference type="RefSeq" id="WP_090307459.1">
    <property type="nucleotide sequence ID" value="NZ_FNRK01000012.1"/>
</dbReference>
<reference evidence="18 19" key="1">
    <citation type="submission" date="2016-10" db="EMBL/GenBank/DDBJ databases">
        <authorList>
            <person name="de Groot N.N."/>
        </authorList>
    </citation>
    <scope>NUCLEOTIDE SEQUENCE [LARGE SCALE GENOMIC DNA]</scope>
    <source>
        <strain evidence="18 19">SR12</strain>
    </source>
</reference>
<dbReference type="InterPro" id="IPR004506">
    <property type="entry name" value="MnmA-like"/>
</dbReference>
<dbReference type="InterPro" id="IPR046884">
    <property type="entry name" value="MnmA-like_central"/>
</dbReference>
<evidence type="ECO:0000259" key="16">
    <source>
        <dbReference type="Pfam" id="PF20258"/>
    </source>
</evidence>
<dbReference type="GO" id="GO:0005737">
    <property type="term" value="C:cytoplasm"/>
    <property type="evidence" value="ECO:0007669"/>
    <property type="project" value="UniProtKB-SubCell"/>
</dbReference>
<evidence type="ECO:0000256" key="2">
    <source>
        <dbReference type="ARBA" id="ARBA00006191"/>
    </source>
</evidence>
<feature type="binding site" evidence="15">
    <location>
        <position position="32"/>
    </location>
    <ligand>
        <name>ATP</name>
        <dbReference type="ChEBI" id="CHEBI:30616"/>
    </ligand>
</feature>
<evidence type="ECO:0000256" key="14">
    <source>
        <dbReference type="ARBA" id="ARBA00056575"/>
    </source>
</evidence>
<feature type="active site" description="Nucleophile" evidence="15">
    <location>
        <position position="97"/>
    </location>
</feature>
<keyword evidence="5 15" id="KW-0963">Cytoplasm</keyword>
<feature type="site" description="Interaction with tRNA" evidence="15">
    <location>
        <position position="337"/>
    </location>
</feature>
<keyword evidence="11 15" id="KW-0694">RNA-binding</keyword>
<dbReference type="Pfam" id="PF20258">
    <property type="entry name" value="tRNA_Me_trans_C"/>
    <property type="match status" value="1"/>
</dbReference>
<dbReference type="HAMAP" id="MF_00144">
    <property type="entry name" value="tRNA_thiouridyl_MnmA"/>
    <property type="match status" value="1"/>
</dbReference>
<proteinExistence type="inferred from homology"/>
<dbReference type="FunFam" id="2.30.30.280:FF:000001">
    <property type="entry name" value="tRNA-specific 2-thiouridylase MnmA"/>
    <property type="match status" value="1"/>
</dbReference>
<dbReference type="EC" id="2.8.1.13" evidence="3 15"/>
<evidence type="ECO:0000256" key="7">
    <source>
        <dbReference type="ARBA" id="ARBA00022679"/>
    </source>
</evidence>
<dbReference type="STRING" id="81409.SAMN04515656_11243"/>
<sequence>MRIVVGMSGGVDSSVAALLLKEQGHDVVGVFMKNWEEKDGDGVCTATEDYEDVARVCETIGIPYYTVNFTREYYDRVFSYFLEEYKKGRTPNPDVLCNKEIKFKAFLEYALKVVGGEYLATGHYAQIDRVDGRYRLLRGVDGNKDQTYFLCQLGQEQLSRTLFPIGHLDKAEVRRIAEENDLITAGKKDSTGICFIGERNFTQFLSQYLPAQPGDICDLQGNIKGRHNGLMYYTLGQRKGLGIGGQGTGEPWFVVRKDLENNVLYVVQGDGDAALYSKSLEATEMNWVSGAAVAEQFSCTAKFRYRQPDQEVQVTVKADGGLHIDFEKPQRAVTPGQEVVLYQGTVCLGGATIDCIEMI</sequence>
<feature type="region of interest" description="Interaction with tRNA" evidence="15">
    <location>
        <begin position="304"/>
        <end position="305"/>
    </location>
</feature>
<dbReference type="AlphaFoldDB" id="A0A1H4BR25"/>
<evidence type="ECO:0000256" key="5">
    <source>
        <dbReference type="ARBA" id="ARBA00022490"/>
    </source>
</evidence>
<dbReference type="InterPro" id="IPR046885">
    <property type="entry name" value="MnmA-like_C"/>
</dbReference>
<evidence type="ECO:0000256" key="9">
    <source>
        <dbReference type="ARBA" id="ARBA00022741"/>
    </source>
</evidence>
<dbReference type="PANTHER" id="PTHR11933">
    <property type="entry name" value="TRNA 5-METHYLAMINOMETHYL-2-THIOURIDYLATE -METHYLTRANSFERASE"/>
    <property type="match status" value="1"/>
</dbReference>
<protein>
    <recommendedName>
        <fullName evidence="4 15">tRNA-specific 2-thiouridylase MnmA</fullName>
        <ecNumber evidence="3 15">2.8.1.13</ecNumber>
    </recommendedName>
</protein>
<feature type="active site" description="Cysteine persulfide intermediate" evidence="15">
    <location>
        <position position="194"/>
    </location>
</feature>
<evidence type="ECO:0000313" key="18">
    <source>
        <dbReference type="EMBL" id="SEA50540.1"/>
    </source>
</evidence>
<dbReference type="FunFam" id="3.40.50.620:FF:000004">
    <property type="entry name" value="tRNA-specific 2-thiouridylase MnmA"/>
    <property type="match status" value="1"/>
</dbReference>
<dbReference type="Pfam" id="PF03054">
    <property type="entry name" value="tRNA_Me_trans"/>
    <property type="match status" value="1"/>
</dbReference>
<dbReference type="GO" id="GO:0005524">
    <property type="term" value="F:ATP binding"/>
    <property type="evidence" value="ECO:0007669"/>
    <property type="project" value="UniProtKB-KW"/>
</dbReference>
<keyword evidence="10 15" id="KW-0067">ATP-binding</keyword>
<dbReference type="Gene3D" id="2.30.30.280">
    <property type="entry name" value="Adenine nucleotide alpha hydrolases-like domains"/>
    <property type="match status" value="1"/>
</dbReference>
<evidence type="ECO:0000313" key="19">
    <source>
        <dbReference type="Proteomes" id="UP000199394"/>
    </source>
</evidence>
<evidence type="ECO:0000256" key="10">
    <source>
        <dbReference type="ARBA" id="ARBA00022840"/>
    </source>
</evidence>
<evidence type="ECO:0000256" key="4">
    <source>
        <dbReference type="ARBA" id="ARBA00013805"/>
    </source>
</evidence>
<dbReference type="Pfam" id="PF20259">
    <property type="entry name" value="tRNA_Me_trans_M"/>
    <property type="match status" value="1"/>
</dbReference>
<dbReference type="Proteomes" id="UP000199394">
    <property type="component" value="Unassembled WGS sequence"/>
</dbReference>
<dbReference type="InterPro" id="IPR014729">
    <property type="entry name" value="Rossmann-like_a/b/a_fold"/>
</dbReference>
<dbReference type="Gene3D" id="3.40.50.620">
    <property type="entry name" value="HUPs"/>
    <property type="match status" value="1"/>
</dbReference>
<dbReference type="CDD" id="cd01998">
    <property type="entry name" value="MnmA_TRMU-like"/>
    <property type="match status" value="1"/>
</dbReference>
<keyword evidence="19" id="KW-1185">Reference proteome</keyword>
<dbReference type="NCBIfam" id="NF001138">
    <property type="entry name" value="PRK00143.1"/>
    <property type="match status" value="1"/>
</dbReference>
<dbReference type="GO" id="GO:0002143">
    <property type="term" value="P:tRNA wobble position uridine thiolation"/>
    <property type="evidence" value="ECO:0007669"/>
    <property type="project" value="TreeGrafter"/>
</dbReference>
<evidence type="ECO:0000256" key="1">
    <source>
        <dbReference type="ARBA" id="ARBA00004496"/>
    </source>
</evidence>
<keyword evidence="12 15" id="KW-1015">Disulfide bond</keyword>
<evidence type="ECO:0000256" key="13">
    <source>
        <dbReference type="ARBA" id="ARBA00051542"/>
    </source>
</evidence>
<feature type="site" description="Interaction with tRNA" evidence="15">
    <location>
        <position position="123"/>
    </location>
</feature>
<dbReference type="NCBIfam" id="TIGR00420">
    <property type="entry name" value="trmU"/>
    <property type="match status" value="1"/>
</dbReference>
<dbReference type="GO" id="GO:0008168">
    <property type="term" value="F:methyltransferase activity"/>
    <property type="evidence" value="ECO:0007669"/>
    <property type="project" value="UniProtKB-KW"/>
</dbReference>
<comment type="catalytic activity">
    <reaction evidence="13 15">
        <text>S-sulfanyl-L-cysteinyl-[protein] + uridine(34) in tRNA + AH2 + ATP = 2-thiouridine(34) in tRNA + L-cysteinyl-[protein] + A + AMP + diphosphate + H(+)</text>
        <dbReference type="Rhea" id="RHEA:47032"/>
        <dbReference type="Rhea" id="RHEA-COMP:10131"/>
        <dbReference type="Rhea" id="RHEA-COMP:11726"/>
        <dbReference type="Rhea" id="RHEA-COMP:11727"/>
        <dbReference type="Rhea" id="RHEA-COMP:11728"/>
        <dbReference type="ChEBI" id="CHEBI:13193"/>
        <dbReference type="ChEBI" id="CHEBI:15378"/>
        <dbReference type="ChEBI" id="CHEBI:17499"/>
        <dbReference type="ChEBI" id="CHEBI:29950"/>
        <dbReference type="ChEBI" id="CHEBI:30616"/>
        <dbReference type="ChEBI" id="CHEBI:33019"/>
        <dbReference type="ChEBI" id="CHEBI:61963"/>
        <dbReference type="ChEBI" id="CHEBI:65315"/>
        <dbReference type="ChEBI" id="CHEBI:87170"/>
        <dbReference type="ChEBI" id="CHEBI:456215"/>
        <dbReference type="EC" id="2.8.1.13"/>
    </reaction>
</comment>
<evidence type="ECO:0000256" key="8">
    <source>
        <dbReference type="ARBA" id="ARBA00022694"/>
    </source>
</evidence>
<evidence type="ECO:0000256" key="3">
    <source>
        <dbReference type="ARBA" id="ARBA00011949"/>
    </source>
</evidence>
<name>A0A1H4BR25_9FIRM</name>
<comment type="similarity">
    <text evidence="2 15">Belongs to the MnmA/TRMU family.</text>
</comment>
<keyword evidence="18" id="KW-0489">Methyltransferase</keyword>
<comment type="function">
    <text evidence="14 15">Catalyzes the 2-thiolation of uridine at the wobble position (U34) of tRNA, leading to the formation of s(2)U34.</text>
</comment>
<evidence type="ECO:0000256" key="11">
    <source>
        <dbReference type="ARBA" id="ARBA00022884"/>
    </source>
</evidence>
<feature type="binding site" evidence="15">
    <location>
        <position position="122"/>
    </location>
    <ligand>
        <name>ATP</name>
        <dbReference type="ChEBI" id="CHEBI:30616"/>
    </ligand>
</feature>
<dbReference type="SUPFAM" id="SSF52402">
    <property type="entry name" value="Adenine nucleotide alpha hydrolases-like"/>
    <property type="match status" value="1"/>
</dbReference>
<keyword evidence="9 15" id="KW-0547">Nucleotide-binding</keyword>
<keyword evidence="6 15" id="KW-0820">tRNA-binding</keyword>
<feature type="disulfide bond" description="Alternate" evidence="15">
    <location>
        <begin position="97"/>
        <end position="194"/>
    </location>
</feature>
<gene>
    <name evidence="15" type="primary">mnmA</name>
    <name evidence="18" type="ORF">SAMN04515656_11243</name>
</gene>
<dbReference type="GO" id="GO:0032259">
    <property type="term" value="P:methylation"/>
    <property type="evidence" value="ECO:0007669"/>
    <property type="project" value="UniProtKB-KW"/>
</dbReference>
<dbReference type="OrthoDB" id="9800696at2"/>
<evidence type="ECO:0000256" key="6">
    <source>
        <dbReference type="ARBA" id="ARBA00022555"/>
    </source>
</evidence>
<feature type="domain" description="tRNA-specific 2-thiouridylase MnmA-like C-terminal" evidence="16">
    <location>
        <begin position="278"/>
        <end position="353"/>
    </location>
</feature>
<keyword evidence="8 15" id="KW-0819">tRNA processing</keyword>
<feature type="binding site" evidence="15">
    <location>
        <begin position="6"/>
        <end position="13"/>
    </location>
    <ligand>
        <name>ATP</name>
        <dbReference type="ChEBI" id="CHEBI:30616"/>
    </ligand>
</feature>
<feature type="region of interest" description="Interaction with target base in tRNA" evidence="15">
    <location>
        <begin position="92"/>
        <end position="94"/>
    </location>
</feature>
<evidence type="ECO:0000256" key="12">
    <source>
        <dbReference type="ARBA" id="ARBA00023157"/>
    </source>
</evidence>
<dbReference type="InterPro" id="IPR023382">
    <property type="entry name" value="MnmA-like_central_sf"/>
</dbReference>
<evidence type="ECO:0000256" key="15">
    <source>
        <dbReference type="HAMAP-Rule" id="MF_00144"/>
    </source>
</evidence>
<dbReference type="GO" id="GO:0000049">
    <property type="term" value="F:tRNA binding"/>
    <property type="evidence" value="ECO:0007669"/>
    <property type="project" value="UniProtKB-KW"/>
</dbReference>
<feature type="region of interest" description="Interaction with tRNA" evidence="15">
    <location>
        <begin position="144"/>
        <end position="146"/>
    </location>
</feature>
<dbReference type="EMBL" id="FNRK01000012">
    <property type="protein sequence ID" value="SEA50540.1"/>
    <property type="molecule type" value="Genomic_DNA"/>
</dbReference>